<evidence type="ECO:0000313" key="1">
    <source>
        <dbReference type="EMBL" id="GAI11404.1"/>
    </source>
</evidence>
<dbReference type="EMBL" id="BARV01009034">
    <property type="protein sequence ID" value="GAI11404.1"/>
    <property type="molecule type" value="Genomic_DNA"/>
</dbReference>
<dbReference type="AlphaFoldDB" id="X1MYG3"/>
<organism evidence="1">
    <name type="scientific">marine sediment metagenome</name>
    <dbReference type="NCBI Taxonomy" id="412755"/>
    <lineage>
        <taxon>unclassified sequences</taxon>
        <taxon>metagenomes</taxon>
        <taxon>ecological metagenomes</taxon>
    </lineage>
</organism>
<name>X1MYG3_9ZZZZ</name>
<proteinExistence type="predicted"/>
<reference evidence="1" key="1">
    <citation type="journal article" date="2014" name="Front. Microbiol.">
        <title>High frequency of phylogenetically diverse reductive dehalogenase-homologous genes in deep subseafloor sedimentary metagenomes.</title>
        <authorList>
            <person name="Kawai M."/>
            <person name="Futagami T."/>
            <person name="Toyoda A."/>
            <person name="Takaki Y."/>
            <person name="Nishi S."/>
            <person name="Hori S."/>
            <person name="Arai W."/>
            <person name="Tsubouchi T."/>
            <person name="Morono Y."/>
            <person name="Uchiyama I."/>
            <person name="Ito T."/>
            <person name="Fujiyama A."/>
            <person name="Inagaki F."/>
            <person name="Takami H."/>
        </authorList>
    </citation>
    <scope>NUCLEOTIDE SEQUENCE</scope>
    <source>
        <strain evidence="1">Expedition CK06-06</strain>
    </source>
</reference>
<comment type="caution">
    <text evidence="1">The sequence shown here is derived from an EMBL/GenBank/DDBJ whole genome shotgun (WGS) entry which is preliminary data.</text>
</comment>
<dbReference type="Pfam" id="PF18897">
    <property type="entry name" value="Gp3-like"/>
    <property type="match status" value="1"/>
</dbReference>
<gene>
    <name evidence="1" type="ORF">S06H3_17965</name>
</gene>
<feature type="non-terminal residue" evidence="1">
    <location>
        <position position="269"/>
    </location>
</feature>
<sequence>MCPIKGLSETRRLPRLGKIHLGIKKTKEVNGREVEYPSAVDYFVFPEDNSLYDELTRVFGEKPKELRILIPLDDEERWASQYYRCYSRTRGLICKGDGETAIRMVDMQTGALADRDSTEVVMKEVTCTGRDCPDYEKQCREIMNLQFLLPEVPGLGVWQIDTSSIRYGDSTGALAGQVEGIGGEPQLIRQLMAGQVVLAEVSQRLFSSTHQAPLPAQFFNRGSMLQAVHGKRLGYDPIHNPAANLAGSLFDDRGLVYLLAPISQGKYRL</sequence>
<dbReference type="InterPro" id="IPR043991">
    <property type="entry name" value="Gp3-like"/>
</dbReference>
<protein>
    <submittedName>
        <fullName evidence="1">Uncharacterized protein</fullName>
    </submittedName>
</protein>
<accession>X1MYG3</accession>